<name>A0A4R4XQP9_9ACTN</name>
<keyword evidence="2" id="KW-0808">Transferase</keyword>
<reference evidence="6 7" key="1">
    <citation type="submission" date="2019-03" db="EMBL/GenBank/DDBJ databases">
        <title>Draft genome sequences of novel Actinobacteria.</title>
        <authorList>
            <person name="Sahin N."/>
            <person name="Ay H."/>
            <person name="Saygin H."/>
        </authorList>
    </citation>
    <scope>NUCLEOTIDE SEQUENCE [LARGE SCALE GENOMIC DNA]</scope>
    <source>
        <strain evidence="6 7">CH32</strain>
    </source>
</reference>
<dbReference type="AlphaFoldDB" id="A0A4R4XQP9"/>
<dbReference type="InterPro" id="IPR036388">
    <property type="entry name" value="WH-like_DNA-bd_sf"/>
</dbReference>
<dbReference type="Proteomes" id="UP000295302">
    <property type="component" value="Unassembled WGS sequence"/>
</dbReference>
<keyword evidence="1" id="KW-0489">Methyltransferase</keyword>
<evidence type="ECO:0000259" key="4">
    <source>
        <dbReference type="Pfam" id="PF00891"/>
    </source>
</evidence>
<dbReference type="PANTHER" id="PTHR43712:SF2">
    <property type="entry name" value="O-METHYLTRANSFERASE CICE"/>
    <property type="match status" value="1"/>
</dbReference>
<dbReference type="SUPFAM" id="SSF46785">
    <property type="entry name" value="Winged helix' DNA-binding domain"/>
    <property type="match status" value="1"/>
</dbReference>
<dbReference type="PROSITE" id="PS51683">
    <property type="entry name" value="SAM_OMT_II"/>
    <property type="match status" value="1"/>
</dbReference>
<dbReference type="EMBL" id="SMKQ01000264">
    <property type="protein sequence ID" value="TDD33199.1"/>
    <property type="molecule type" value="Genomic_DNA"/>
</dbReference>
<dbReference type="InterPro" id="IPR029063">
    <property type="entry name" value="SAM-dependent_MTases_sf"/>
</dbReference>
<evidence type="ECO:0000256" key="2">
    <source>
        <dbReference type="ARBA" id="ARBA00022679"/>
    </source>
</evidence>
<dbReference type="GO" id="GO:0008171">
    <property type="term" value="F:O-methyltransferase activity"/>
    <property type="evidence" value="ECO:0007669"/>
    <property type="project" value="InterPro"/>
</dbReference>
<feature type="domain" description="O-methyltransferase dimerisation" evidence="5">
    <location>
        <begin position="11"/>
        <end position="87"/>
    </location>
</feature>
<dbReference type="Pfam" id="PF08100">
    <property type="entry name" value="Dimerisation"/>
    <property type="match status" value="1"/>
</dbReference>
<proteinExistence type="predicted"/>
<dbReference type="InterPro" id="IPR036390">
    <property type="entry name" value="WH_DNA-bd_sf"/>
</dbReference>
<comment type="caution">
    <text evidence="6">The sequence shown here is derived from an EMBL/GenBank/DDBJ whole genome shotgun (WGS) entry which is preliminary data.</text>
</comment>
<protein>
    <submittedName>
        <fullName evidence="6">Uncharacterized protein</fullName>
    </submittedName>
</protein>
<evidence type="ECO:0000256" key="1">
    <source>
        <dbReference type="ARBA" id="ARBA00022603"/>
    </source>
</evidence>
<dbReference type="InterPro" id="IPR016461">
    <property type="entry name" value="COMT-like"/>
</dbReference>
<dbReference type="InterPro" id="IPR001077">
    <property type="entry name" value="COMT_C"/>
</dbReference>
<evidence type="ECO:0000256" key="3">
    <source>
        <dbReference type="ARBA" id="ARBA00022691"/>
    </source>
</evidence>
<sequence length="337" mass="36371">MEEYEDARRLMDLLFGFISAQVVRTMAALDLADHLASRPVTPGELAKLADCHEPNLRRLLRAAVHLELVTATGDGRYELASAGRLLCSGSPMKAMVNHMVGEPNWSAFGRLDHTVRTGGSAVEHVFGRSSYEWLAEHPEAQSAFYAWMREAAKADAPPLVACLDLDGARDVVDIGGGNGSLMAALLRAHPELTGAVFDLEAGLRGTSAVLEEAGVSDRCSLVPGDFLVDVPPAGRDAYVIKNTLSDWDDESAVRLLRHCRQAMRSDSGLFVIDMIMAEDDSSADSIALMSDMSTLIDKGMIRTGPEFRELFARAGLRLVTTREVPGGAVSVMRVATT</sequence>
<dbReference type="InterPro" id="IPR012967">
    <property type="entry name" value="COMT_dimerisation"/>
</dbReference>
<keyword evidence="7" id="KW-1185">Reference proteome</keyword>
<organism evidence="6 7">
    <name type="scientific">Nonomuraea terrae</name>
    <dbReference type="NCBI Taxonomy" id="2530383"/>
    <lineage>
        <taxon>Bacteria</taxon>
        <taxon>Bacillati</taxon>
        <taxon>Actinomycetota</taxon>
        <taxon>Actinomycetes</taxon>
        <taxon>Streptosporangiales</taxon>
        <taxon>Streptosporangiaceae</taxon>
        <taxon>Nonomuraea</taxon>
    </lineage>
</organism>
<dbReference type="Gene3D" id="1.10.10.10">
    <property type="entry name" value="Winged helix-like DNA-binding domain superfamily/Winged helix DNA-binding domain"/>
    <property type="match status" value="1"/>
</dbReference>
<accession>A0A4R4XQP9</accession>
<dbReference type="GO" id="GO:0032259">
    <property type="term" value="P:methylation"/>
    <property type="evidence" value="ECO:0007669"/>
    <property type="project" value="UniProtKB-KW"/>
</dbReference>
<feature type="domain" description="O-methyltransferase C-terminal" evidence="4">
    <location>
        <begin position="109"/>
        <end position="316"/>
    </location>
</feature>
<dbReference type="Gene3D" id="1.10.287.1350">
    <property type="match status" value="1"/>
</dbReference>
<gene>
    <name evidence="6" type="ORF">E1286_42585</name>
</gene>
<dbReference type="PIRSF" id="PIRSF005739">
    <property type="entry name" value="O-mtase"/>
    <property type="match status" value="1"/>
</dbReference>
<dbReference type="Pfam" id="PF00891">
    <property type="entry name" value="Methyltransf_2"/>
    <property type="match status" value="1"/>
</dbReference>
<dbReference type="OrthoDB" id="4145676at2"/>
<keyword evidence="3" id="KW-0949">S-adenosyl-L-methionine</keyword>
<evidence type="ECO:0000259" key="5">
    <source>
        <dbReference type="Pfam" id="PF08100"/>
    </source>
</evidence>
<evidence type="ECO:0000313" key="7">
    <source>
        <dbReference type="Proteomes" id="UP000295302"/>
    </source>
</evidence>
<dbReference type="GO" id="GO:0046983">
    <property type="term" value="F:protein dimerization activity"/>
    <property type="evidence" value="ECO:0007669"/>
    <property type="project" value="InterPro"/>
</dbReference>
<dbReference type="SUPFAM" id="SSF53335">
    <property type="entry name" value="S-adenosyl-L-methionine-dependent methyltransferases"/>
    <property type="match status" value="1"/>
</dbReference>
<evidence type="ECO:0000313" key="6">
    <source>
        <dbReference type="EMBL" id="TDD33199.1"/>
    </source>
</evidence>
<dbReference type="PANTHER" id="PTHR43712">
    <property type="entry name" value="PUTATIVE (AFU_ORTHOLOGUE AFUA_4G14580)-RELATED"/>
    <property type="match status" value="1"/>
</dbReference>
<dbReference type="RefSeq" id="WP_132622336.1">
    <property type="nucleotide sequence ID" value="NZ_SMKQ01000264.1"/>
</dbReference>
<dbReference type="Gene3D" id="3.40.50.150">
    <property type="entry name" value="Vaccinia Virus protein VP39"/>
    <property type="match status" value="1"/>
</dbReference>